<dbReference type="EMBL" id="SNXE01000001">
    <property type="protein sequence ID" value="TDP13131.1"/>
    <property type="molecule type" value="Genomic_DNA"/>
</dbReference>
<dbReference type="AlphaFoldDB" id="A0A4R6NBU2"/>
<dbReference type="InterPro" id="IPR011042">
    <property type="entry name" value="6-blade_b-propeller_TolB-like"/>
</dbReference>
<dbReference type="RefSeq" id="WP_133602401.1">
    <property type="nucleotide sequence ID" value="NZ_JAUFPJ010000001.1"/>
</dbReference>
<comment type="caution">
    <text evidence="3">The sequence shown here is derived from an EMBL/GenBank/DDBJ whole genome shotgun (WGS) entry which is preliminary data.</text>
</comment>
<dbReference type="SUPFAM" id="SSF50952">
    <property type="entry name" value="Soluble quinoprotein glucose dehydrogenase"/>
    <property type="match status" value="1"/>
</dbReference>
<keyword evidence="1" id="KW-0732">Signal</keyword>
<dbReference type="Proteomes" id="UP000295357">
    <property type="component" value="Unassembled WGS sequence"/>
</dbReference>
<dbReference type="Pfam" id="PF07995">
    <property type="entry name" value="GSDH"/>
    <property type="match status" value="1"/>
</dbReference>
<dbReference type="InterPro" id="IPR012938">
    <property type="entry name" value="Glc/Sorbosone_DH"/>
</dbReference>
<sequence length="379" mass="40710">MSLKPSPAACLLICAAALSGATALAQTPAPRHVETVASGLERPWALAFLPGGDFLVSEKPGALRVVSAQGRIGAPLTGLPAIQFAGQGGLLDVVLDRDFERSRALSFCFTEAGAGADKGRNGTALARATLKADRTGLEQVQIIFRQAPKMEGRHHFGCRIVESTDGQSLFLTLGERFTGMQRAQTLDNHLGKVVRVLKDGRPHPDNPFVKTAGALPEIYSLGHRHPQGALLDATGQLWIHEHGPQGGDEINRVLPGRNYGWPVITYGENYGGGKIGVGITHKDGLEQPVWQWTPSIAPSGFARISSSAYGSDWQGSYVVGALKFRQLQRVSLDAEGRIVGKPLVFAQDIGRVRDVREGPDGLLYVLTEDEPGRLLRLKP</sequence>
<proteinExistence type="predicted"/>
<dbReference type="InterPro" id="IPR011041">
    <property type="entry name" value="Quinoprot_gluc/sorb_DH_b-prop"/>
</dbReference>
<evidence type="ECO:0000313" key="4">
    <source>
        <dbReference type="Proteomes" id="UP000295357"/>
    </source>
</evidence>
<dbReference type="OrthoDB" id="9770043at2"/>
<evidence type="ECO:0000313" key="3">
    <source>
        <dbReference type="EMBL" id="TDP13131.1"/>
    </source>
</evidence>
<accession>A0A4R6NBU2</accession>
<dbReference type="PANTHER" id="PTHR19328:SF75">
    <property type="entry name" value="ALDOSE SUGAR DEHYDROGENASE YLII"/>
    <property type="match status" value="1"/>
</dbReference>
<keyword evidence="4" id="KW-1185">Reference proteome</keyword>
<dbReference type="PANTHER" id="PTHR19328">
    <property type="entry name" value="HEDGEHOG-INTERACTING PROTEIN"/>
    <property type="match status" value="1"/>
</dbReference>
<gene>
    <name evidence="3" type="ORF">DFR39_101605</name>
</gene>
<organism evidence="3 4">
    <name type="scientific">Roseateles asaccharophilus</name>
    <dbReference type="NCBI Taxonomy" id="582607"/>
    <lineage>
        <taxon>Bacteria</taxon>
        <taxon>Pseudomonadati</taxon>
        <taxon>Pseudomonadota</taxon>
        <taxon>Betaproteobacteria</taxon>
        <taxon>Burkholderiales</taxon>
        <taxon>Sphaerotilaceae</taxon>
        <taxon>Roseateles</taxon>
    </lineage>
</organism>
<name>A0A4R6NBU2_9BURK</name>
<feature type="domain" description="Glucose/Sorbosone dehydrogenase" evidence="2">
    <location>
        <begin position="40"/>
        <end position="376"/>
    </location>
</feature>
<protein>
    <submittedName>
        <fullName evidence="3">Glucose/arabinose dehydrogenase</fullName>
    </submittedName>
</protein>
<dbReference type="Gene3D" id="2.120.10.30">
    <property type="entry name" value="TolB, C-terminal domain"/>
    <property type="match status" value="1"/>
</dbReference>
<evidence type="ECO:0000259" key="2">
    <source>
        <dbReference type="Pfam" id="PF07995"/>
    </source>
</evidence>
<evidence type="ECO:0000256" key="1">
    <source>
        <dbReference type="SAM" id="SignalP"/>
    </source>
</evidence>
<feature type="chain" id="PRO_5020751491" evidence="1">
    <location>
        <begin position="26"/>
        <end position="379"/>
    </location>
</feature>
<reference evidence="3 4" key="1">
    <citation type="submission" date="2019-03" db="EMBL/GenBank/DDBJ databases">
        <title>Genomic Encyclopedia of Type Strains, Phase IV (KMG-IV): sequencing the most valuable type-strain genomes for metagenomic binning, comparative biology and taxonomic classification.</title>
        <authorList>
            <person name="Goeker M."/>
        </authorList>
    </citation>
    <scope>NUCLEOTIDE SEQUENCE [LARGE SCALE GENOMIC DNA]</scope>
    <source>
        <strain evidence="3 4">DSM 25082</strain>
    </source>
</reference>
<feature type="signal peptide" evidence="1">
    <location>
        <begin position="1"/>
        <end position="25"/>
    </location>
</feature>